<dbReference type="AlphaFoldDB" id="A0A6A6JKR0"/>
<dbReference type="RefSeq" id="XP_033654646.1">
    <property type="nucleotide sequence ID" value="XM_033794596.1"/>
</dbReference>
<dbReference type="GeneID" id="54547771"/>
<evidence type="ECO:0000313" key="1">
    <source>
        <dbReference type="EMBL" id="KAF2277107.1"/>
    </source>
</evidence>
<evidence type="ECO:0000313" key="2">
    <source>
        <dbReference type="Proteomes" id="UP000800097"/>
    </source>
</evidence>
<dbReference type="Proteomes" id="UP000800097">
    <property type="component" value="Unassembled WGS sequence"/>
</dbReference>
<dbReference type="EMBL" id="ML986491">
    <property type="protein sequence ID" value="KAF2277107.1"/>
    <property type="molecule type" value="Genomic_DNA"/>
</dbReference>
<reference evidence="1" key="1">
    <citation type="journal article" date="2020" name="Stud. Mycol.">
        <title>101 Dothideomycetes genomes: a test case for predicting lifestyles and emergence of pathogens.</title>
        <authorList>
            <person name="Haridas S."/>
            <person name="Albert R."/>
            <person name="Binder M."/>
            <person name="Bloem J."/>
            <person name="Labutti K."/>
            <person name="Salamov A."/>
            <person name="Andreopoulos B."/>
            <person name="Baker S."/>
            <person name="Barry K."/>
            <person name="Bills G."/>
            <person name="Bluhm B."/>
            <person name="Cannon C."/>
            <person name="Castanera R."/>
            <person name="Culley D."/>
            <person name="Daum C."/>
            <person name="Ezra D."/>
            <person name="Gonzalez J."/>
            <person name="Henrissat B."/>
            <person name="Kuo A."/>
            <person name="Liang C."/>
            <person name="Lipzen A."/>
            <person name="Lutzoni F."/>
            <person name="Magnuson J."/>
            <person name="Mondo S."/>
            <person name="Nolan M."/>
            <person name="Ohm R."/>
            <person name="Pangilinan J."/>
            <person name="Park H.-J."/>
            <person name="Ramirez L."/>
            <person name="Alfaro M."/>
            <person name="Sun H."/>
            <person name="Tritt A."/>
            <person name="Yoshinaga Y."/>
            <person name="Zwiers L.-H."/>
            <person name="Turgeon B."/>
            <person name="Goodwin S."/>
            <person name="Spatafora J."/>
            <person name="Crous P."/>
            <person name="Grigoriev I."/>
        </authorList>
    </citation>
    <scope>NUCLEOTIDE SEQUENCE</scope>
    <source>
        <strain evidence="1">CBS 379.55</strain>
    </source>
</reference>
<sequence>MVEGDAGETLRRCEMCSNNAHDLSLHQQITWVHGSIAAALALAPCLFRIRGFDHKCTERCSHAPRARCRTVSPFVVTRADTLPASPEWTRPHHLLDRLEALADNGGEKISAQSARVRPQGAVIGLPWNVGWMPSSPRRRPSRTVPPCPPGKSIVQSIVGESGASPWGSRGDGELAAWQYQTAAKTTPPKLAVYVDRDAQYMYRRPHGRLLRRDGRTRCLPSCPGSARGKAHMRLCICIPEQADDDNDSPSSATAARLVFLGRFVSL</sequence>
<name>A0A6A6JKR0_WESOR</name>
<protein>
    <submittedName>
        <fullName evidence="1">Uncharacterized protein</fullName>
    </submittedName>
</protein>
<gene>
    <name evidence="1" type="ORF">EI97DRAFT_309405</name>
</gene>
<organism evidence="1 2">
    <name type="scientific">Westerdykella ornata</name>
    <dbReference type="NCBI Taxonomy" id="318751"/>
    <lineage>
        <taxon>Eukaryota</taxon>
        <taxon>Fungi</taxon>
        <taxon>Dikarya</taxon>
        <taxon>Ascomycota</taxon>
        <taxon>Pezizomycotina</taxon>
        <taxon>Dothideomycetes</taxon>
        <taxon>Pleosporomycetidae</taxon>
        <taxon>Pleosporales</taxon>
        <taxon>Sporormiaceae</taxon>
        <taxon>Westerdykella</taxon>
    </lineage>
</organism>
<proteinExistence type="predicted"/>
<accession>A0A6A6JKR0</accession>
<keyword evidence="2" id="KW-1185">Reference proteome</keyword>